<feature type="compositionally biased region" description="Basic and acidic residues" evidence="1">
    <location>
        <begin position="263"/>
        <end position="280"/>
    </location>
</feature>
<dbReference type="Proteomes" id="UP001362999">
    <property type="component" value="Unassembled WGS sequence"/>
</dbReference>
<proteinExistence type="predicted"/>
<evidence type="ECO:0000313" key="2">
    <source>
        <dbReference type="EMBL" id="KAK7013879.1"/>
    </source>
</evidence>
<sequence length="378" mass="41156">MSLPAVIVPAFNAHIPTACTSFCAKRSTGEAFCHAATIYQNGELQRNNEPRVDMGSESGMLYCRKLPVVGADAYHALTTKIVRSLTPRSSRSSQPANTPFPTPPDTQPEPAAGLSRRSLAQLARQQRERISHREQVEQQARPAAGDPPTDPPPPPEQPSNPPTSSVWNRHLAVEGVVEVQLEAVVAVLRDVAQVRARVELLPPFNVLLLRIPLSVRVLNTHKPLLPAVLTPAGASLACAAIRKVDIPNLEDPPEALRQLASDQSKEYRNNSRSRSSEARLEQGFNGDGDEMDGSQEISALDTDERVAIDLFLSISNDSGQASTSVRDALLRRYPTNLVLSYYTAKKLVSELGGIVYVTYDMCIASCMAYMGPWGDLEA</sequence>
<comment type="caution">
    <text evidence="2">The sequence shown here is derived from an EMBL/GenBank/DDBJ whole genome shotgun (WGS) entry which is preliminary data.</text>
</comment>
<evidence type="ECO:0000313" key="3">
    <source>
        <dbReference type="Proteomes" id="UP001362999"/>
    </source>
</evidence>
<feature type="compositionally biased region" description="Pro residues" evidence="1">
    <location>
        <begin position="148"/>
        <end position="161"/>
    </location>
</feature>
<dbReference type="AlphaFoldDB" id="A0AAW0ALA7"/>
<reference evidence="2 3" key="1">
    <citation type="journal article" date="2024" name="J Genomics">
        <title>Draft genome sequencing and assembly of Favolaschia claudopus CIRM-BRFM 2984 isolated from oak limbs.</title>
        <authorList>
            <person name="Navarro D."/>
            <person name="Drula E."/>
            <person name="Chaduli D."/>
            <person name="Cazenave R."/>
            <person name="Ahrendt S."/>
            <person name="Wang J."/>
            <person name="Lipzen A."/>
            <person name="Daum C."/>
            <person name="Barry K."/>
            <person name="Grigoriev I.V."/>
            <person name="Favel A."/>
            <person name="Rosso M.N."/>
            <person name="Martin F."/>
        </authorList>
    </citation>
    <scope>NUCLEOTIDE SEQUENCE [LARGE SCALE GENOMIC DNA]</scope>
    <source>
        <strain evidence="2 3">CIRM-BRFM 2984</strain>
    </source>
</reference>
<protein>
    <submittedName>
        <fullName evidence="2">Uncharacterized protein</fullName>
    </submittedName>
</protein>
<feature type="region of interest" description="Disordered" evidence="1">
    <location>
        <begin position="85"/>
        <end position="166"/>
    </location>
</feature>
<feature type="compositionally biased region" description="Polar residues" evidence="1">
    <location>
        <begin position="86"/>
        <end position="97"/>
    </location>
</feature>
<accession>A0AAW0ALA7</accession>
<gene>
    <name evidence="2" type="ORF">R3P38DRAFT_3206446</name>
</gene>
<feature type="region of interest" description="Disordered" evidence="1">
    <location>
        <begin position="261"/>
        <end position="294"/>
    </location>
</feature>
<feature type="compositionally biased region" description="Pro residues" evidence="1">
    <location>
        <begin position="98"/>
        <end position="107"/>
    </location>
</feature>
<feature type="compositionally biased region" description="Basic and acidic residues" evidence="1">
    <location>
        <begin position="125"/>
        <end position="136"/>
    </location>
</feature>
<name>A0AAW0ALA7_9AGAR</name>
<organism evidence="2 3">
    <name type="scientific">Favolaschia claudopus</name>
    <dbReference type="NCBI Taxonomy" id="2862362"/>
    <lineage>
        <taxon>Eukaryota</taxon>
        <taxon>Fungi</taxon>
        <taxon>Dikarya</taxon>
        <taxon>Basidiomycota</taxon>
        <taxon>Agaricomycotina</taxon>
        <taxon>Agaricomycetes</taxon>
        <taxon>Agaricomycetidae</taxon>
        <taxon>Agaricales</taxon>
        <taxon>Marasmiineae</taxon>
        <taxon>Mycenaceae</taxon>
        <taxon>Favolaschia</taxon>
    </lineage>
</organism>
<keyword evidence="3" id="KW-1185">Reference proteome</keyword>
<feature type="compositionally biased region" description="Low complexity" evidence="1">
    <location>
        <begin position="108"/>
        <end position="124"/>
    </location>
</feature>
<evidence type="ECO:0000256" key="1">
    <source>
        <dbReference type="SAM" id="MobiDB-lite"/>
    </source>
</evidence>
<dbReference type="EMBL" id="JAWWNJ010000058">
    <property type="protein sequence ID" value="KAK7013879.1"/>
    <property type="molecule type" value="Genomic_DNA"/>
</dbReference>